<gene>
    <name evidence="1" type="ORF">AsAng_0005230</name>
</gene>
<evidence type="ECO:0000313" key="1">
    <source>
        <dbReference type="EMBL" id="BDS09818.1"/>
    </source>
</evidence>
<reference evidence="1" key="1">
    <citation type="submission" date="2022-09" db="EMBL/GenBank/DDBJ databases">
        <title>Aureispira anguillicida sp. nov., isolated from Leptocephalus of Japanese eel Anguilla japonica.</title>
        <authorList>
            <person name="Yuasa K."/>
            <person name="Mekata T."/>
            <person name="Ikunari K."/>
        </authorList>
    </citation>
    <scope>NUCLEOTIDE SEQUENCE</scope>
    <source>
        <strain evidence="1">EL160426</strain>
    </source>
</reference>
<proteinExistence type="predicted"/>
<accession>A0A915YB38</accession>
<dbReference type="EMBL" id="AP026867">
    <property type="protein sequence ID" value="BDS09818.1"/>
    <property type="molecule type" value="Genomic_DNA"/>
</dbReference>
<sequence length="41" mass="4978">MYFSGFYKKEYTFSKCCANNTLFEFKKFPHTPHFSLTMKNL</sequence>
<dbReference type="KEGG" id="aup:AsAng_0005230"/>
<name>A0A915YB38_9BACT</name>
<protein>
    <submittedName>
        <fullName evidence="1">Uncharacterized protein</fullName>
    </submittedName>
</protein>
<keyword evidence="2" id="KW-1185">Reference proteome</keyword>
<evidence type="ECO:0000313" key="2">
    <source>
        <dbReference type="Proteomes" id="UP001060919"/>
    </source>
</evidence>
<organism evidence="1 2">
    <name type="scientific">Aureispira anguillae</name>
    <dbReference type="NCBI Taxonomy" id="2864201"/>
    <lineage>
        <taxon>Bacteria</taxon>
        <taxon>Pseudomonadati</taxon>
        <taxon>Bacteroidota</taxon>
        <taxon>Saprospiria</taxon>
        <taxon>Saprospirales</taxon>
        <taxon>Saprospiraceae</taxon>
        <taxon>Aureispira</taxon>
    </lineage>
</organism>
<dbReference type="Proteomes" id="UP001060919">
    <property type="component" value="Chromosome"/>
</dbReference>
<dbReference type="AlphaFoldDB" id="A0A915YB38"/>